<proteinExistence type="predicted"/>
<dbReference type="AlphaFoldDB" id="A0A9E8NBM8"/>
<accession>A0A9E8NBM8</accession>
<evidence type="ECO:0000313" key="1">
    <source>
        <dbReference type="EMBL" id="WAC12036.1"/>
    </source>
</evidence>
<dbReference type="RefSeq" id="WP_244822097.1">
    <property type="nucleotide sequence ID" value="NZ_CP112998.1"/>
</dbReference>
<sequence>MFRRHLSTFAKFWAVVLLLFPQIGVAQVTYFHQDFSQSRSFVNAEPDTGQFSHIIQTVPALSYSKFYKGHMDLVRTQQDSATGGIIRAMRATPFTPNPETLFIQIKLSAESIQSTSVNAIYFYAGEDFDPEHNSFPGNALMFAKCAINFQGNSFNLKDMGTLATSKSIETKKDVTLTWVLNNSDQLHTYKLFPSDQDEYITLPGSFDLWVDHEPVSRNSKAYPGNSMFSKSKLSNFEIRFRNGIGKIRIYDILIREAASDLKPGEVMVTPNPIKDNVIRLKSLDVDPLSIQLVNLKGRRISIKRQVVSMDQIEIYPQLPMASGIYVLSFRNRLGKRKSVRVMVE</sequence>
<dbReference type="EMBL" id="CP112998">
    <property type="protein sequence ID" value="WAC12036.1"/>
    <property type="molecule type" value="Genomic_DNA"/>
</dbReference>
<evidence type="ECO:0000313" key="2">
    <source>
        <dbReference type="Proteomes" id="UP001164653"/>
    </source>
</evidence>
<reference evidence="1" key="1">
    <citation type="submission" date="2022-11" db="EMBL/GenBank/DDBJ databases">
        <title>Dyadobacter pollutisoli sp. nov., isolated from plastic dumped soil.</title>
        <authorList>
            <person name="Kim J.M."/>
            <person name="Kim K.R."/>
            <person name="Lee J.K."/>
            <person name="Hao L."/>
            <person name="Jeon C.O."/>
        </authorList>
    </citation>
    <scope>NUCLEOTIDE SEQUENCE</scope>
    <source>
        <strain evidence="1">U1</strain>
    </source>
</reference>
<gene>
    <name evidence="1" type="ORF">ON006_30435</name>
</gene>
<protein>
    <submittedName>
        <fullName evidence="1">T9SS type A sorting domain-containing protein</fullName>
    </submittedName>
</protein>
<dbReference type="InterPro" id="IPR026444">
    <property type="entry name" value="Secre_tail"/>
</dbReference>
<keyword evidence="2" id="KW-1185">Reference proteome</keyword>
<dbReference type="NCBIfam" id="TIGR04183">
    <property type="entry name" value="Por_Secre_tail"/>
    <property type="match status" value="1"/>
</dbReference>
<name>A0A9E8NBM8_9BACT</name>
<dbReference type="Proteomes" id="UP001164653">
    <property type="component" value="Chromosome"/>
</dbReference>
<organism evidence="1 2">
    <name type="scientific">Dyadobacter pollutisoli</name>
    <dbReference type="NCBI Taxonomy" id="2910158"/>
    <lineage>
        <taxon>Bacteria</taxon>
        <taxon>Pseudomonadati</taxon>
        <taxon>Bacteroidota</taxon>
        <taxon>Cytophagia</taxon>
        <taxon>Cytophagales</taxon>
        <taxon>Spirosomataceae</taxon>
        <taxon>Dyadobacter</taxon>
    </lineage>
</organism>
<dbReference type="KEGG" id="dpf:ON006_30435"/>